<dbReference type="InterPro" id="IPR004154">
    <property type="entry name" value="Anticodon-bd"/>
</dbReference>
<dbReference type="Gene3D" id="3.90.960.10">
    <property type="entry name" value="YbaK/aminoacyl-tRNA synthetase-associated domain"/>
    <property type="match status" value="1"/>
</dbReference>
<keyword evidence="3" id="KW-0436">Ligase</keyword>
<keyword evidence="4" id="KW-0547">Nucleotide-binding</keyword>
<dbReference type="FunFam" id="3.30.930.10:FF:000015">
    <property type="entry name" value="Proline--tRNA ligase"/>
    <property type="match status" value="1"/>
</dbReference>
<dbReference type="InterPro" id="IPR007214">
    <property type="entry name" value="YbaK/aa-tRNA-synth-assoc-dom"/>
</dbReference>
<feature type="non-terminal residue" evidence="11">
    <location>
        <position position="519"/>
    </location>
</feature>
<evidence type="ECO:0000256" key="9">
    <source>
        <dbReference type="ARBA" id="ARBA00047671"/>
    </source>
</evidence>
<dbReference type="SUPFAM" id="SSF55826">
    <property type="entry name" value="YbaK/ProRS associated domain"/>
    <property type="match status" value="1"/>
</dbReference>
<evidence type="ECO:0000259" key="10">
    <source>
        <dbReference type="PROSITE" id="PS50862"/>
    </source>
</evidence>
<proteinExistence type="inferred from homology"/>
<dbReference type="PRINTS" id="PR01046">
    <property type="entry name" value="TRNASYNTHPRO"/>
</dbReference>
<keyword evidence="7" id="KW-0030">Aminoacyl-tRNA synthetase</keyword>
<dbReference type="InterPro" id="IPR002316">
    <property type="entry name" value="Pro-tRNA-ligase_IIa"/>
</dbReference>
<evidence type="ECO:0000256" key="5">
    <source>
        <dbReference type="ARBA" id="ARBA00022840"/>
    </source>
</evidence>
<dbReference type="GO" id="GO:0005524">
    <property type="term" value="F:ATP binding"/>
    <property type="evidence" value="ECO:0007669"/>
    <property type="project" value="UniProtKB-KW"/>
</dbReference>
<dbReference type="NCBIfam" id="TIGR00409">
    <property type="entry name" value="proS_fam_II"/>
    <property type="match status" value="1"/>
</dbReference>
<dbReference type="GO" id="GO:0002161">
    <property type="term" value="F:aminoacyl-tRNA deacylase activity"/>
    <property type="evidence" value="ECO:0007669"/>
    <property type="project" value="InterPro"/>
</dbReference>
<dbReference type="InterPro" id="IPR050062">
    <property type="entry name" value="Pro-tRNA_synthetase"/>
</dbReference>
<keyword evidence="5" id="KW-0067">ATP-binding</keyword>
<dbReference type="Pfam" id="PF04073">
    <property type="entry name" value="tRNA_edit"/>
    <property type="match status" value="1"/>
</dbReference>
<dbReference type="HAMAP" id="MF_01569">
    <property type="entry name" value="Pro_tRNA_synth_type1"/>
    <property type="match status" value="1"/>
</dbReference>
<dbReference type="FunFam" id="3.30.930.10:FF:000042">
    <property type="entry name" value="probable proline--tRNA ligase, mitochondrial"/>
    <property type="match status" value="1"/>
</dbReference>
<dbReference type="SUPFAM" id="SSF55681">
    <property type="entry name" value="Class II aaRS and biotin synthetases"/>
    <property type="match status" value="1"/>
</dbReference>
<dbReference type="InterPro" id="IPR036621">
    <property type="entry name" value="Anticodon-bd_dom_sf"/>
</dbReference>
<dbReference type="Pfam" id="PF00587">
    <property type="entry name" value="tRNA-synt_2b"/>
    <property type="match status" value="1"/>
</dbReference>
<dbReference type="PROSITE" id="PS50862">
    <property type="entry name" value="AA_TRNA_LIGASE_II"/>
    <property type="match status" value="1"/>
</dbReference>
<evidence type="ECO:0000256" key="2">
    <source>
        <dbReference type="ARBA" id="ARBA00022490"/>
    </source>
</evidence>
<dbReference type="PANTHER" id="PTHR42753:SF2">
    <property type="entry name" value="PROLINE--TRNA LIGASE"/>
    <property type="match status" value="1"/>
</dbReference>
<dbReference type="InterPro" id="IPR004500">
    <property type="entry name" value="Pro-tRNA-synth_IIa_bac-type"/>
</dbReference>
<protein>
    <recommendedName>
        <fullName evidence="1">proline--tRNA ligase</fullName>
        <ecNumber evidence="1">6.1.1.15</ecNumber>
    </recommendedName>
    <alternativeName>
        <fullName evidence="8">Prolyl-tRNA synthetase</fullName>
    </alternativeName>
</protein>
<dbReference type="PANTHER" id="PTHR42753">
    <property type="entry name" value="MITOCHONDRIAL RIBOSOME PROTEIN L39/PROLYL-TRNA LIGASE FAMILY MEMBER"/>
    <property type="match status" value="1"/>
</dbReference>
<dbReference type="GO" id="GO:0005829">
    <property type="term" value="C:cytosol"/>
    <property type="evidence" value="ECO:0007669"/>
    <property type="project" value="TreeGrafter"/>
</dbReference>
<keyword evidence="6" id="KW-0648">Protein biosynthesis</keyword>
<evidence type="ECO:0000256" key="7">
    <source>
        <dbReference type="ARBA" id="ARBA00023146"/>
    </source>
</evidence>
<evidence type="ECO:0000256" key="6">
    <source>
        <dbReference type="ARBA" id="ARBA00022917"/>
    </source>
</evidence>
<dbReference type="EMBL" id="UINC01046259">
    <property type="protein sequence ID" value="SVB54037.1"/>
    <property type="molecule type" value="Genomic_DNA"/>
</dbReference>
<feature type="domain" description="Aminoacyl-transfer RNA synthetases class-II family profile" evidence="10">
    <location>
        <begin position="38"/>
        <end position="465"/>
    </location>
</feature>
<sequence>MKVSQYTLSTQKEMPAEAEIASHQLLIRGGFIRKLASGIYTWLPIGLRVLRKIEDIVRQEMNQAGGQELMMPVIQPAELWQESGRWNQYDEGLLLKLKDRHQRDFCFGPTHEEVITEIARNELKSHKQLPVNYYQIHTKFRDETRPRFGVMRAREFTMKDAYSFHVDAESLQQTYQLMHDTYTRILDRIGLKYRAGLADTGSIGGSASMEFHVLADSGEDLIAFSSQGNYAANIELAEAVAVQLPEEKPLKKEKIATPGQKTIQNIVQFLNADIRKTVKSLIVVGDNQPLVALIIRGDHTLNTFKAEKIAGVAAPLTMADEDQIQAAIGCSAGSIGPVSLKLPIIADRSAATISNFICGANEDDFHFTNVNWQSDCPEYEIADIRNIEQGDASPDGNGSIQLKRGIEVGHIFQLGEKYSVPMNATVLDENGKAKPMQMGCYGMGVSRLVGAAIEQNHDKSGIIWPISIAPFQVILIPINAHKSVPVADATSRIYQALLDDGIEVLLDDRDNQRPGVKFA</sequence>
<dbReference type="AlphaFoldDB" id="A0A382EW24"/>
<keyword evidence="2" id="KW-0963">Cytoplasm</keyword>
<evidence type="ECO:0000256" key="8">
    <source>
        <dbReference type="ARBA" id="ARBA00029731"/>
    </source>
</evidence>
<dbReference type="Gene3D" id="3.40.50.800">
    <property type="entry name" value="Anticodon-binding domain"/>
    <property type="match status" value="1"/>
</dbReference>
<organism evidence="11">
    <name type="scientific">marine metagenome</name>
    <dbReference type="NCBI Taxonomy" id="408172"/>
    <lineage>
        <taxon>unclassified sequences</taxon>
        <taxon>metagenomes</taxon>
        <taxon>ecological metagenomes</taxon>
    </lineage>
</organism>
<dbReference type="InterPro" id="IPR045864">
    <property type="entry name" value="aa-tRNA-synth_II/BPL/LPL"/>
</dbReference>
<dbReference type="InterPro" id="IPR006195">
    <property type="entry name" value="aa-tRNA-synth_II"/>
</dbReference>
<accession>A0A382EW24</accession>
<dbReference type="InterPro" id="IPR036754">
    <property type="entry name" value="YbaK/aa-tRNA-synt-asso_dom_sf"/>
</dbReference>
<dbReference type="Pfam" id="PF03129">
    <property type="entry name" value="HGTP_anticodon"/>
    <property type="match status" value="1"/>
</dbReference>
<dbReference type="EC" id="6.1.1.15" evidence="1"/>
<gene>
    <name evidence="11" type="ORF">METZ01_LOCUS206891</name>
</gene>
<dbReference type="InterPro" id="IPR033730">
    <property type="entry name" value="ProRS_core_prok"/>
</dbReference>
<comment type="catalytic activity">
    <reaction evidence="9">
        <text>tRNA(Pro) + L-proline + ATP = L-prolyl-tRNA(Pro) + AMP + diphosphate</text>
        <dbReference type="Rhea" id="RHEA:14305"/>
        <dbReference type="Rhea" id="RHEA-COMP:9700"/>
        <dbReference type="Rhea" id="RHEA-COMP:9702"/>
        <dbReference type="ChEBI" id="CHEBI:30616"/>
        <dbReference type="ChEBI" id="CHEBI:33019"/>
        <dbReference type="ChEBI" id="CHEBI:60039"/>
        <dbReference type="ChEBI" id="CHEBI:78442"/>
        <dbReference type="ChEBI" id="CHEBI:78532"/>
        <dbReference type="ChEBI" id="CHEBI:456215"/>
        <dbReference type="EC" id="6.1.1.15"/>
    </reaction>
</comment>
<dbReference type="GO" id="GO:0004827">
    <property type="term" value="F:proline-tRNA ligase activity"/>
    <property type="evidence" value="ECO:0007669"/>
    <property type="project" value="UniProtKB-EC"/>
</dbReference>
<evidence type="ECO:0000256" key="3">
    <source>
        <dbReference type="ARBA" id="ARBA00022598"/>
    </source>
</evidence>
<evidence type="ECO:0000256" key="4">
    <source>
        <dbReference type="ARBA" id="ARBA00022741"/>
    </source>
</evidence>
<dbReference type="GO" id="GO:0006433">
    <property type="term" value="P:prolyl-tRNA aminoacylation"/>
    <property type="evidence" value="ECO:0007669"/>
    <property type="project" value="InterPro"/>
</dbReference>
<dbReference type="SUPFAM" id="SSF52954">
    <property type="entry name" value="Class II aaRS ABD-related"/>
    <property type="match status" value="1"/>
</dbReference>
<name>A0A382EW24_9ZZZZ</name>
<dbReference type="InterPro" id="IPR023717">
    <property type="entry name" value="Pro-tRNA-Synthase_IIa_type1"/>
</dbReference>
<dbReference type="Gene3D" id="3.30.930.10">
    <property type="entry name" value="Bira Bifunctional Protein, Domain 2"/>
    <property type="match status" value="2"/>
</dbReference>
<evidence type="ECO:0000256" key="1">
    <source>
        <dbReference type="ARBA" id="ARBA00012831"/>
    </source>
</evidence>
<dbReference type="InterPro" id="IPR002314">
    <property type="entry name" value="aa-tRNA-synt_IIb"/>
</dbReference>
<dbReference type="NCBIfam" id="NF006625">
    <property type="entry name" value="PRK09194.1"/>
    <property type="match status" value="1"/>
</dbReference>
<dbReference type="CDD" id="cd04334">
    <property type="entry name" value="ProRS-INS"/>
    <property type="match status" value="1"/>
</dbReference>
<evidence type="ECO:0000313" key="11">
    <source>
        <dbReference type="EMBL" id="SVB54037.1"/>
    </source>
</evidence>
<reference evidence="11" key="1">
    <citation type="submission" date="2018-05" db="EMBL/GenBank/DDBJ databases">
        <authorList>
            <person name="Lanie J.A."/>
            <person name="Ng W.-L."/>
            <person name="Kazmierczak K.M."/>
            <person name="Andrzejewski T.M."/>
            <person name="Davidsen T.M."/>
            <person name="Wayne K.J."/>
            <person name="Tettelin H."/>
            <person name="Glass J.I."/>
            <person name="Rusch D."/>
            <person name="Podicherti R."/>
            <person name="Tsui H.-C.T."/>
            <person name="Winkler M.E."/>
        </authorList>
    </citation>
    <scope>NUCLEOTIDE SEQUENCE</scope>
</reference>
<dbReference type="CDD" id="cd00779">
    <property type="entry name" value="ProRS_core_prok"/>
    <property type="match status" value="1"/>
</dbReference>